<evidence type="ECO:0000256" key="2">
    <source>
        <dbReference type="SAM" id="SignalP"/>
    </source>
</evidence>
<dbReference type="EMBL" id="JABWMJ010000003">
    <property type="protein sequence ID" value="NUZ05749.1"/>
    <property type="molecule type" value="Genomic_DNA"/>
</dbReference>
<keyword evidence="4" id="KW-1185">Reference proteome</keyword>
<sequence length="234" mass="23104">MSHAMRTGVAGLIAAALLMAAPWAAGADSAPEPAVTPPAADAAKPALPQASVVRSEAATPVPSPALVEAAPLQGRAPTALVARAEGAPNNSPAASEAVPADGAATPPGAKEMADAPPTDSTAASEVKKEAAARAPKSDVASADPAKPKVARGNPLGLQALDSSALANRRGAADVFSDMQLKAVVAENQAVNVSTGNNVISDNAFSHASGVPMVVQNTGNNVLIQNATILNVQVK</sequence>
<accession>A0A7Y6TW45</accession>
<feature type="signal peptide" evidence="2">
    <location>
        <begin position="1"/>
        <end position="27"/>
    </location>
</feature>
<protein>
    <submittedName>
        <fullName evidence="3">Uncharacterized protein</fullName>
    </submittedName>
</protein>
<feature type="region of interest" description="Disordered" evidence="1">
    <location>
        <begin position="27"/>
        <end position="55"/>
    </location>
</feature>
<evidence type="ECO:0000313" key="4">
    <source>
        <dbReference type="Proteomes" id="UP000529637"/>
    </source>
</evidence>
<organism evidence="3 4">
    <name type="scientific">Piscinibacter koreensis</name>
    <dbReference type="NCBI Taxonomy" id="2742824"/>
    <lineage>
        <taxon>Bacteria</taxon>
        <taxon>Pseudomonadati</taxon>
        <taxon>Pseudomonadota</taxon>
        <taxon>Betaproteobacteria</taxon>
        <taxon>Burkholderiales</taxon>
        <taxon>Sphaerotilaceae</taxon>
        <taxon>Piscinibacter</taxon>
    </lineage>
</organism>
<feature type="compositionally biased region" description="Low complexity" evidence="1">
    <location>
        <begin position="27"/>
        <end position="50"/>
    </location>
</feature>
<feature type="region of interest" description="Disordered" evidence="1">
    <location>
        <begin position="86"/>
        <end position="154"/>
    </location>
</feature>
<gene>
    <name evidence="3" type="ORF">HQN59_08230</name>
</gene>
<dbReference type="AlphaFoldDB" id="A0A7Y6TW45"/>
<proteinExistence type="predicted"/>
<evidence type="ECO:0000256" key="1">
    <source>
        <dbReference type="SAM" id="MobiDB-lite"/>
    </source>
</evidence>
<evidence type="ECO:0000313" key="3">
    <source>
        <dbReference type="EMBL" id="NUZ05749.1"/>
    </source>
</evidence>
<keyword evidence="2" id="KW-0732">Signal</keyword>
<feature type="chain" id="PRO_5030795482" evidence="2">
    <location>
        <begin position="28"/>
        <end position="234"/>
    </location>
</feature>
<name>A0A7Y6TW45_9BURK</name>
<dbReference type="RefSeq" id="WP_176067991.1">
    <property type="nucleotide sequence ID" value="NZ_JABWMJ010000003.1"/>
</dbReference>
<dbReference type="Proteomes" id="UP000529637">
    <property type="component" value="Unassembled WGS sequence"/>
</dbReference>
<comment type="caution">
    <text evidence="3">The sequence shown here is derived from an EMBL/GenBank/DDBJ whole genome shotgun (WGS) entry which is preliminary data.</text>
</comment>
<reference evidence="3 4" key="1">
    <citation type="submission" date="2020-06" db="EMBL/GenBank/DDBJ databases">
        <title>Schlegella sp. ID0723 isolated from air conditioner.</title>
        <authorList>
            <person name="Kim D.Y."/>
            <person name="Kim D.-U."/>
        </authorList>
    </citation>
    <scope>NUCLEOTIDE SEQUENCE [LARGE SCALE GENOMIC DNA]</scope>
    <source>
        <strain evidence="3 4">ID0723</strain>
    </source>
</reference>